<dbReference type="OrthoDB" id="7796425at2"/>
<dbReference type="Pfam" id="PF17963">
    <property type="entry name" value="Big_9"/>
    <property type="match status" value="1"/>
</dbReference>
<sequence length="1133" mass="118497">MTDSLQTDLASDTVLDNAISAVTLLPETLEDALGDTLGGIAGDLVSGLLPDVPLVASVIGGRVTTLDLPQSAFAADIVGVRVLEAPEAGNLTVNPDNSLALVMTGHNNSQTELLDAKLEVIHADGTTSQLDIALTVAPTLQEAGWGEGDHYMLQTDAAGDVVVEHGTEHRKIYVSDSDAALSRADIAAMEGLDESDITGNWLSKHPSYGSSPATALKADAGMALWYEITDRDNDPNSHWLLFERGYDYGDVGRLVARGAMGESELHPQLIGAYGEGDRPVIASQVQLFQDASENIVVRDLALTDGAMVFGSDNVLFDNVQISGDELNVQKMDGFTLRNSEVLDVVHDTPVNDSDTWDALPNRKSGIYVSQSSGVLLETTLYDHNGWVEGYDYNLSTDGVQPPSIYSHNVYIQYNNTDVTFRDNITMRAASFGAQIRSGGYIEDNVFLDNNAALNNFGGNYGGAGYIGNYSLYADNLITSGAHKTIAELQGALTLGLGDFGNLSGMVDTIIAHLADPANAAEQLEKYITHTALQLSSVAEHPVYNDTIVYNWVGGKHIDDADEMHQNIDGLDTDLLDATTIQLFTAALLGTDTASIADLAEYLRATADGESLSADDIIAFFQAGFGIAPEARTEAETLRFVPNPLSDGIRWDNRLNWSTEDLPGTVAGDSVALAGNWVTYGGTTTLDGLDLGAGGRLSVSQGYLATGSLSTGGGTARVEIDGAGQLWSGAYGGAGLLELDVAGGRFANTGDFTGRAELTLSDNAQAILASAGGLFSLGAGSSLTLAGSALTAGVDGAEDGEAALVFDEAAALRFIADAEGFSSLTEFYSGHFSAPAEIHSTLELGGATLTLDVSAFTATTTQTLIEVDALSGSFGEIKLVGLGAKRDALLAYNYEHDTVSLTLGEASKGSGTLTISTTHEDGWVPNAGPEAAADSYETGYGERLVITTGRGLLANDADPDGDTLATLIETGPANGALRLGAAGGFLYTPDAGFSGTDSFTYLLSDGRGGQDSATVSITVGTWLDSLDRVEGTNGRDFLIGSDADEVIDSQGGRADTLTGGGGADVFDLTAAFGDGTRNSRTIADFTPGEDLLDLGGHEITAVRVASTRTLLYVGEERDTVILKGINTFDDDFLL</sequence>
<dbReference type="EMBL" id="FOYI01000016">
    <property type="protein sequence ID" value="SFR19260.1"/>
    <property type="molecule type" value="Genomic_DNA"/>
</dbReference>
<dbReference type="InterPro" id="IPR011049">
    <property type="entry name" value="Serralysin-like_metalloprot_C"/>
</dbReference>
<dbReference type="STRING" id="871652.SAMN04515673_11616"/>
<organism evidence="1 2">
    <name type="scientific">Poseidonocella sedimentorum</name>
    <dbReference type="NCBI Taxonomy" id="871652"/>
    <lineage>
        <taxon>Bacteria</taxon>
        <taxon>Pseudomonadati</taxon>
        <taxon>Pseudomonadota</taxon>
        <taxon>Alphaproteobacteria</taxon>
        <taxon>Rhodobacterales</taxon>
        <taxon>Roseobacteraceae</taxon>
        <taxon>Poseidonocella</taxon>
    </lineage>
</organism>
<reference evidence="1 2" key="1">
    <citation type="submission" date="2016-10" db="EMBL/GenBank/DDBJ databases">
        <authorList>
            <person name="de Groot N.N."/>
        </authorList>
    </citation>
    <scope>NUCLEOTIDE SEQUENCE [LARGE SCALE GENOMIC DNA]</scope>
    <source>
        <strain evidence="2">KMM 9023,NRIC 0796,JCM 17311,KCTC 23692</strain>
    </source>
</reference>
<accession>A0A1I6ENF2</accession>
<dbReference type="InterPro" id="IPR011050">
    <property type="entry name" value="Pectin_lyase_fold/virulence"/>
</dbReference>
<dbReference type="RefSeq" id="WP_092082468.1">
    <property type="nucleotide sequence ID" value="NZ_FOYI01000016.1"/>
</dbReference>
<evidence type="ECO:0000313" key="1">
    <source>
        <dbReference type="EMBL" id="SFR19260.1"/>
    </source>
</evidence>
<dbReference type="Proteomes" id="UP000199302">
    <property type="component" value="Unassembled WGS sequence"/>
</dbReference>
<dbReference type="AlphaFoldDB" id="A0A1I6ENF2"/>
<dbReference type="Gene3D" id="2.60.40.3440">
    <property type="match status" value="1"/>
</dbReference>
<dbReference type="SUPFAM" id="SSF51126">
    <property type="entry name" value="Pectin lyase-like"/>
    <property type="match status" value="1"/>
</dbReference>
<evidence type="ECO:0000313" key="2">
    <source>
        <dbReference type="Proteomes" id="UP000199302"/>
    </source>
</evidence>
<name>A0A1I6ENF2_9RHOB</name>
<proteinExistence type="predicted"/>
<gene>
    <name evidence="1" type="ORF">SAMN04515673_11616</name>
</gene>
<keyword evidence="2" id="KW-1185">Reference proteome</keyword>
<dbReference type="SUPFAM" id="SSF51120">
    <property type="entry name" value="beta-Roll"/>
    <property type="match status" value="1"/>
</dbReference>
<protein>
    <submittedName>
        <fullName evidence="1">Uncharacterized protein</fullName>
    </submittedName>
</protein>